<reference evidence="9 10" key="1">
    <citation type="submission" date="2019-07" db="EMBL/GenBank/DDBJ databases">
        <title>Whole genome shotgun sequence of Actinotalea fermentans NBRC 105374.</title>
        <authorList>
            <person name="Hosoyama A."/>
            <person name="Uohara A."/>
            <person name="Ohji S."/>
            <person name="Ichikawa N."/>
        </authorList>
    </citation>
    <scope>NUCLEOTIDE SEQUENCE [LARGE SCALE GENOMIC DNA]</scope>
    <source>
        <strain evidence="9 10">NBRC 105374</strain>
    </source>
</reference>
<dbReference type="SUPFAM" id="SSF161098">
    <property type="entry name" value="MetI-like"/>
    <property type="match status" value="1"/>
</dbReference>
<dbReference type="GO" id="GO:0048473">
    <property type="term" value="P:D-methionine transmembrane transport"/>
    <property type="evidence" value="ECO:0007669"/>
    <property type="project" value="TreeGrafter"/>
</dbReference>
<evidence type="ECO:0000256" key="7">
    <source>
        <dbReference type="RuleBase" id="RU363032"/>
    </source>
</evidence>
<comment type="similarity">
    <text evidence="7">Belongs to the binding-protein-dependent transport system permease family.</text>
</comment>
<keyword evidence="5 7" id="KW-1133">Transmembrane helix</keyword>
<dbReference type="PANTHER" id="PTHR30450">
    <property type="entry name" value="ABC TRANSPORTER PERMEASE"/>
    <property type="match status" value="1"/>
</dbReference>
<keyword evidence="6 7" id="KW-0472">Membrane</keyword>
<keyword evidence="2 7" id="KW-0813">Transport</keyword>
<feature type="transmembrane region" description="Helical" evidence="7">
    <location>
        <begin position="22"/>
        <end position="46"/>
    </location>
</feature>
<proteinExistence type="inferred from homology"/>
<name>A0A511Z0V7_9CELL</name>
<gene>
    <name evidence="9" type="ORF">AFE02nite_27960</name>
</gene>
<keyword evidence="3" id="KW-1003">Cell membrane</keyword>
<comment type="subcellular location">
    <subcellularLocation>
        <location evidence="1 7">Cell membrane</location>
        <topology evidence="1 7">Multi-pass membrane protein</topology>
    </subcellularLocation>
</comment>
<sequence length="222" mass="23510">MSEGTDWDYLLPLLWEALTDTAVMVGTALAVAAVVGLALGVGLYVTRRGGLRGNRVVFTTENALINLVRPIPFVIFVTAIAPVTIALGGSRIGREAAILPMGVMASVAFARLVEQTLVALDPGVVEAARAMGASRWRIVWSVLIPEALGPLILAFTFLVVAVIDMSAVVGIVGAGGLGDFAIRHGYQRFNWEVAWVTVGLIVVLVQVVQLAGNVLARKALRR</sequence>
<dbReference type="InterPro" id="IPR051322">
    <property type="entry name" value="AA_ABC_Transporter_Permease"/>
</dbReference>
<dbReference type="Pfam" id="PF00528">
    <property type="entry name" value="BPD_transp_1"/>
    <property type="match status" value="1"/>
</dbReference>
<evidence type="ECO:0000256" key="3">
    <source>
        <dbReference type="ARBA" id="ARBA00022475"/>
    </source>
</evidence>
<dbReference type="EMBL" id="BJYK01000009">
    <property type="protein sequence ID" value="GEN81062.1"/>
    <property type="molecule type" value="Genomic_DNA"/>
</dbReference>
<accession>A0A511Z0V7</accession>
<dbReference type="CDD" id="cd06261">
    <property type="entry name" value="TM_PBP2"/>
    <property type="match status" value="1"/>
</dbReference>
<dbReference type="Gene3D" id="1.10.3720.10">
    <property type="entry name" value="MetI-like"/>
    <property type="match status" value="1"/>
</dbReference>
<dbReference type="InterPro" id="IPR000515">
    <property type="entry name" value="MetI-like"/>
</dbReference>
<evidence type="ECO:0000256" key="4">
    <source>
        <dbReference type="ARBA" id="ARBA00022692"/>
    </source>
</evidence>
<feature type="domain" description="ABC transmembrane type-1" evidence="8">
    <location>
        <begin position="18"/>
        <end position="212"/>
    </location>
</feature>
<dbReference type="OrthoDB" id="9793490at2"/>
<protein>
    <submittedName>
        <fullName evidence="9">Putative ABC-type transporter, permease component</fullName>
    </submittedName>
</protein>
<evidence type="ECO:0000313" key="10">
    <source>
        <dbReference type="Proteomes" id="UP000321484"/>
    </source>
</evidence>
<dbReference type="PROSITE" id="PS50928">
    <property type="entry name" value="ABC_TM1"/>
    <property type="match status" value="1"/>
</dbReference>
<evidence type="ECO:0000259" key="8">
    <source>
        <dbReference type="PROSITE" id="PS50928"/>
    </source>
</evidence>
<feature type="transmembrane region" description="Helical" evidence="7">
    <location>
        <begin position="193"/>
        <end position="216"/>
    </location>
</feature>
<dbReference type="RefSeq" id="WP_034245135.1">
    <property type="nucleotide sequence ID" value="NZ_BJYK01000009.1"/>
</dbReference>
<dbReference type="GO" id="GO:0005886">
    <property type="term" value="C:plasma membrane"/>
    <property type="evidence" value="ECO:0007669"/>
    <property type="project" value="UniProtKB-SubCell"/>
</dbReference>
<organism evidence="9 10">
    <name type="scientific">Actinotalea fermentans</name>
    <dbReference type="NCBI Taxonomy" id="43671"/>
    <lineage>
        <taxon>Bacteria</taxon>
        <taxon>Bacillati</taxon>
        <taxon>Actinomycetota</taxon>
        <taxon>Actinomycetes</taxon>
        <taxon>Micrococcales</taxon>
        <taxon>Cellulomonadaceae</taxon>
        <taxon>Actinotalea</taxon>
    </lineage>
</organism>
<evidence type="ECO:0000256" key="2">
    <source>
        <dbReference type="ARBA" id="ARBA00022448"/>
    </source>
</evidence>
<dbReference type="Proteomes" id="UP000321484">
    <property type="component" value="Unassembled WGS sequence"/>
</dbReference>
<feature type="transmembrane region" description="Helical" evidence="7">
    <location>
        <begin position="67"/>
        <end position="90"/>
    </location>
</feature>
<evidence type="ECO:0000256" key="6">
    <source>
        <dbReference type="ARBA" id="ARBA00023136"/>
    </source>
</evidence>
<feature type="transmembrane region" description="Helical" evidence="7">
    <location>
        <begin position="96"/>
        <end position="113"/>
    </location>
</feature>
<dbReference type="InterPro" id="IPR035906">
    <property type="entry name" value="MetI-like_sf"/>
</dbReference>
<evidence type="ECO:0000313" key="9">
    <source>
        <dbReference type="EMBL" id="GEN81062.1"/>
    </source>
</evidence>
<evidence type="ECO:0000256" key="5">
    <source>
        <dbReference type="ARBA" id="ARBA00022989"/>
    </source>
</evidence>
<comment type="caution">
    <text evidence="9">The sequence shown here is derived from an EMBL/GenBank/DDBJ whole genome shotgun (WGS) entry which is preliminary data.</text>
</comment>
<dbReference type="PANTHER" id="PTHR30450:SF14">
    <property type="entry name" value="TRANSPORTER, PERMEASE PROTEIN, PUTATIVE-RELATED"/>
    <property type="match status" value="1"/>
</dbReference>
<keyword evidence="4 7" id="KW-0812">Transmembrane</keyword>
<evidence type="ECO:0000256" key="1">
    <source>
        <dbReference type="ARBA" id="ARBA00004651"/>
    </source>
</evidence>
<dbReference type="AlphaFoldDB" id="A0A511Z0V7"/>
<keyword evidence="10" id="KW-1185">Reference proteome</keyword>